<proteinExistence type="predicted"/>
<organism evidence="2 3">
    <name type="scientific">Tetradesmus obliquus</name>
    <name type="common">Green alga</name>
    <name type="synonym">Acutodesmus obliquus</name>
    <dbReference type="NCBI Taxonomy" id="3088"/>
    <lineage>
        <taxon>Eukaryota</taxon>
        <taxon>Viridiplantae</taxon>
        <taxon>Chlorophyta</taxon>
        <taxon>core chlorophytes</taxon>
        <taxon>Chlorophyceae</taxon>
        <taxon>CS clade</taxon>
        <taxon>Sphaeropleales</taxon>
        <taxon>Scenedesmaceae</taxon>
        <taxon>Tetradesmus</taxon>
    </lineage>
</organism>
<name>A0A383WDI4_TETOB</name>
<dbReference type="AlphaFoldDB" id="A0A383WDI4"/>
<feature type="signal peptide" evidence="1">
    <location>
        <begin position="1"/>
        <end position="21"/>
    </location>
</feature>
<evidence type="ECO:0000313" key="2">
    <source>
        <dbReference type="EMBL" id="SZX74766.1"/>
    </source>
</evidence>
<sequence>MRHFLAWQTSTALAIAATTAAAPPLTPAAARQIVTRHAAAGSSDGQQQQEQQQVPWQLGNYYTKKLSRNTDALGNIVQGPDTTLDLLSNDRKLQLAVQVVAQEAGVPQAQLLERVQALLNVLPDMDARLQAMKPADVRLALRVDDVARKLLLLKSMFPEANVSRLCSECTHILLLDLPQFEAAVQQVHNLLAGASSPSALLDAAPMLLDPAALQEVLAELQRLFGASCSPLQLLQSNPDLALSCVSLQGQSRGDRDAEYLGSIFSGSGATEEQQQQQ</sequence>
<evidence type="ECO:0000256" key="1">
    <source>
        <dbReference type="SAM" id="SignalP"/>
    </source>
</evidence>
<accession>A0A383WDI4</accession>
<dbReference type="EMBL" id="FNXT01001221">
    <property type="protein sequence ID" value="SZX74766.1"/>
    <property type="molecule type" value="Genomic_DNA"/>
</dbReference>
<feature type="chain" id="PRO_5016615701" evidence="1">
    <location>
        <begin position="22"/>
        <end position="277"/>
    </location>
</feature>
<dbReference type="Proteomes" id="UP000256970">
    <property type="component" value="Unassembled WGS sequence"/>
</dbReference>
<keyword evidence="3" id="KW-1185">Reference proteome</keyword>
<protein>
    <submittedName>
        <fullName evidence="2">Uncharacterized protein</fullName>
    </submittedName>
</protein>
<keyword evidence="1" id="KW-0732">Signal</keyword>
<evidence type="ECO:0000313" key="3">
    <source>
        <dbReference type="Proteomes" id="UP000256970"/>
    </source>
</evidence>
<gene>
    <name evidence="2" type="ORF">BQ4739_LOCUS15084</name>
</gene>
<reference evidence="2 3" key="1">
    <citation type="submission" date="2016-10" db="EMBL/GenBank/DDBJ databases">
        <authorList>
            <person name="Cai Z."/>
        </authorList>
    </citation>
    <scope>NUCLEOTIDE SEQUENCE [LARGE SCALE GENOMIC DNA]</scope>
</reference>